<reference evidence="1" key="1">
    <citation type="submission" date="2021-05" db="EMBL/GenBank/DDBJ databases">
        <authorList>
            <person name="Scholz U."/>
            <person name="Mascher M."/>
            <person name="Fiebig A."/>
        </authorList>
    </citation>
    <scope>NUCLEOTIDE SEQUENCE [LARGE SCALE GENOMIC DNA]</scope>
</reference>
<dbReference type="Proteomes" id="UP001732700">
    <property type="component" value="Chromosome 1D"/>
</dbReference>
<protein>
    <submittedName>
        <fullName evidence="1">Uncharacterized protein</fullName>
    </submittedName>
</protein>
<organism evidence="1 2">
    <name type="scientific">Avena sativa</name>
    <name type="common">Oat</name>
    <dbReference type="NCBI Taxonomy" id="4498"/>
    <lineage>
        <taxon>Eukaryota</taxon>
        <taxon>Viridiplantae</taxon>
        <taxon>Streptophyta</taxon>
        <taxon>Embryophyta</taxon>
        <taxon>Tracheophyta</taxon>
        <taxon>Spermatophyta</taxon>
        <taxon>Magnoliopsida</taxon>
        <taxon>Liliopsida</taxon>
        <taxon>Poales</taxon>
        <taxon>Poaceae</taxon>
        <taxon>BOP clade</taxon>
        <taxon>Pooideae</taxon>
        <taxon>Poodae</taxon>
        <taxon>Poeae</taxon>
        <taxon>Poeae Chloroplast Group 1 (Aveneae type)</taxon>
        <taxon>Aveninae</taxon>
        <taxon>Avena</taxon>
    </lineage>
</organism>
<sequence length="492" mass="54330">MDRGKRAVKWPLTAAEIKKTKKPCCDCDPPTTPTTTGGSSSGTVPGEDLSSLLSSLSVSKRRRPSAAADGHDHHALKRPRYHHAQPLHDQMRGLEIRCDETDMEEGSTTSTGGHLDWSGFLPELLRLICRRLPLADVPRFASVCKHWSTCAFPVYPADASPVLLSTLVSGPGSVRCYDPYLHKMFVLATPPQTQGSRIFSAASNGRLMLRTARKTVMFINLLDDDAGSPLFETPPRENDQGFMCCAPPARHGDRHRVFAVYPDMGTVRIQSWDGGSWKSFQSGEGSFTLSYSSNPVMHKGKLYCLGEAGHLGVYDPIKTKWKVLPKPTGFAPDIEYKNCYLVESQGGLLAILTSSNKGTPVHVLKLNEKKMEWMRMESLGGRALFTGTTSSLPMDRPLQSMANKVYLPKFYGRPQVIQAELVRSGGRLFFVPKEELRKEDADSGSGAWYYDLESDSSNERFMRGSCKNLLQYMWVHLGNSASPTSGDGMLIG</sequence>
<keyword evidence="2" id="KW-1185">Reference proteome</keyword>
<accession>A0ACD5U273</accession>
<evidence type="ECO:0000313" key="1">
    <source>
        <dbReference type="EnsemblPlants" id="AVESA.00010b.r2.1DG0167590.1.CDS"/>
    </source>
</evidence>
<proteinExistence type="predicted"/>
<name>A0ACD5U273_AVESA</name>
<evidence type="ECO:0000313" key="2">
    <source>
        <dbReference type="Proteomes" id="UP001732700"/>
    </source>
</evidence>
<reference evidence="1" key="2">
    <citation type="submission" date="2025-09" db="UniProtKB">
        <authorList>
            <consortium name="EnsemblPlants"/>
        </authorList>
    </citation>
    <scope>IDENTIFICATION</scope>
</reference>
<dbReference type="EnsemblPlants" id="AVESA.00010b.r2.1DG0167590.1">
    <property type="protein sequence ID" value="AVESA.00010b.r2.1DG0167590.1.CDS"/>
    <property type="gene ID" value="AVESA.00010b.r2.1DG0167590"/>
</dbReference>